<dbReference type="AlphaFoldDB" id="D6SU95"/>
<evidence type="ECO:0000313" key="2">
    <source>
        <dbReference type="EMBL" id="EFI32875.1"/>
    </source>
</evidence>
<dbReference type="PANTHER" id="PTHR37525">
    <property type="entry name" value="UPF0175 PROTEIN SSL1255"/>
    <property type="match status" value="1"/>
</dbReference>
<dbReference type="InterPro" id="IPR052264">
    <property type="entry name" value="UPF0175_domain"/>
</dbReference>
<organism evidence="2 3">
    <name type="scientific">Desulfonatronospira thiodismutans ASO3-1</name>
    <dbReference type="NCBI Taxonomy" id="555779"/>
    <lineage>
        <taxon>Bacteria</taxon>
        <taxon>Pseudomonadati</taxon>
        <taxon>Thermodesulfobacteriota</taxon>
        <taxon>Desulfovibrionia</taxon>
        <taxon>Desulfovibrionales</taxon>
        <taxon>Desulfonatronovibrionaceae</taxon>
        <taxon>Desulfonatronospira</taxon>
    </lineage>
</organism>
<dbReference type="RefSeq" id="WP_008871569.1">
    <property type="nucleotide sequence ID" value="NZ_ACJN02000004.1"/>
</dbReference>
<sequence>MSIRLELDNDLQDALRIPPEEQESRLRRELSLRLYEKGLLSLGKARHMAGMDKWEFLLLLSREGIPRQYDTKELDRDLSTLDSLP</sequence>
<evidence type="ECO:0000313" key="3">
    <source>
        <dbReference type="Proteomes" id="UP000005496"/>
    </source>
</evidence>
<keyword evidence="3" id="KW-1185">Reference proteome</keyword>
<dbReference type="PANTHER" id="PTHR37525:SF1">
    <property type="entry name" value="UPF0175 PROTEIN SSL1255"/>
    <property type="match status" value="1"/>
</dbReference>
<accession>D6SU95</accession>
<dbReference type="eggNOG" id="COG2886">
    <property type="taxonomic scope" value="Bacteria"/>
</dbReference>
<comment type="similarity">
    <text evidence="1">Belongs to the UPF0175 family.</text>
</comment>
<gene>
    <name evidence="2" type="ORF">Dthio_PD0188</name>
</gene>
<dbReference type="EMBL" id="ACJN02000004">
    <property type="protein sequence ID" value="EFI32875.1"/>
    <property type="molecule type" value="Genomic_DNA"/>
</dbReference>
<dbReference type="OrthoDB" id="5522905at2"/>
<protein>
    <submittedName>
        <fullName evidence="2">Uncharacterized protein</fullName>
    </submittedName>
</protein>
<comment type="caution">
    <text evidence="2">The sequence shown here is derived from an EMBL/GenBank/DDBJ whole genome shotgun (WGS) entry which is preliminary data.</text>
</comment>
<name>D6SU95_9BACT</name>
<dbReference type="Pfam" id="PF03683">
    <property type="entry name" value="UPF0175"/>
    <property type="match status" value="1"/>
</dbReference>
<evidence type="ECO:0000256" key="1">
    <source>
        <dbReference type="ARBA" id="ARBA00005651"/>
    </source>
</evidence>
<reference evidence="2" key="1">
    <citation type="submission" date="2010-05" db="EMBL/GenBank/DDBJ databases">
        <title>The draft genome of Desulfonatronospira thiodismutans ASO3-1.</title>
        <authorList>
            <consortium name="US DOE Joint Genome Institute (JGI-PGF)"/>
            <person name="Lucas S."/>
            <person name="Copeland A."/>
            <person name="Lapidus A."/>
            <person name="Cheng J.-F."/>
            <person name="Bruce D."/>
            <person name="Goodwin L."/>
            <person name="Pitluck S."/>
            <person name="Chertkov O."/>
            <person name="Brettin T."/>
            <person name="Detter J.C."/>
            <person name="Han C."/>
            <person name="Land M.L."/>
            <person name="Hauser L."/>
            <person name="Kyrpides N."/>
            <person name="Mikhailova N."/>
            <person name="Muyzer G."/>
            <person name="Woyke T."/>
        </authorList>
    </citation>
    <scope>NUCLEOTIDE SEQUENCE [LARGE SCALE GENOMIC DNA]</scope>
    <source>
        <strain evidence="2">ASO3-1</strain>
    </source>
</reference>
<dbReference type="InterPro" id="IPR005368">
    <property type="entry name" value="UPF0175"/>
</dbReference>
<proteinExistence type="inferred from homology"/>
<dbReference type="Proteomes" id="UP000005496">
    <property type="component" value="Unassembled WGS sequence"/>
</dbReference>